<feature type="non-terminal residue" evidence="2">
    <location>
        <position position="306"/>
    </location>
</feature>
<comment type="caution">
    <text evidence="2">The sequence shown here is derived from an EMBL/GenBank/DDBJ whole genome shotgun (WGS) entry which is preliminary data.</text>
</comment>
<evidence type="ECO:0000313" key="3">
    <source>
        <dbReference type="Proteomes" id="UP000654075"/>
    </source>
</evidence>
<protein>
    <submittedName>
        <fullName evidence="2">Uncharacterized protein</fullName>
    </submittedName>
</protein>
<evidence type="ECO:0000313" key="2">
    <source>
        <dbReference type="EMBL" id="CAE8616833.1"/>
    </source>
</evidence>
<gene>
    <name evidence="2" type="ORF">PGLA1383_LOCUS34508</name>
</gene>
<dbReference type="EMBL" id="CAJNNV010025976">
    <property type="protein sequence ID" value="CAE8616833.1"/>
    <property type="molecule type" value="Genomic_DNA"/>
</dbReference>
<proteinExistence type="predicted"/>
<feature type="non-terminal residue" evidence="2">
    <location>
        <position position="1"/>
    </location>
</feature>
<reference evidence="2" key="1">
    <citation type="submission" date="2021-02" db="EMBL/GenBank/DDBJ databases">
        <authorList>
            <person name="Dougan E. K."/>
            <person name="Rhodes N."/>
            <person name="Thang M."/>
            <person name="Chan C."/>
        </authorList>
    </citation>
    <scope>NUCLEOTIDE SEQUENCE</scope>
</reference>
<keyword evidence="3" id="KW-1185">Reference proteome</keyword>
<accession>A0A813FSN6</accession>
<dbReference type="Proteomes" id="UP000654075">
    <property type="component" value="Unassembled WGS sequence"/>
</dbReference>
<feature type="region of interest" description="Disordered" evidence="1">
    <location>
        <begin position="156"/>
        <end position="306"/>
    </location>
</feature>
<dbReference type="AlphaFoldDB" id="A0A813FSN6"/>
<feature type="compositionally biased region" description="Basic and acidic residues" evidence="1">
    <location>
        <begin position="156"/>
        <end position="183"/>
    </location>
</feature>
<name>A0A813FSN6_POLGL</name>
<organism evidence="2 3">
    <name type="scientific">Polarella glacialis</name>
    <name type="common">Dinoflagellate</name>
    <dbReference type="NCBI Taxonomy" id="89957"/>
    <lineage>
        <taxon>Eukaryota</taxon>
        <taxon>Sar</taxon>
        <taxon>Alveolata</taxon>
        <taxon>Dinophyceae</taxon>
        <taxon>Suessiales</taxon>
        <taxon>Suessiaceae</taxon>
        <taxon>Polarella</taxon>
    </lineage>
</organism>
<evidence type="ECO:0000256" key="1">
    <source>
        <dbReference type="SAM" id="MobiDB-lite"/>
    </source>
</evidence>
<sequence>ADILSASSGCQIEASGKLVLLAGTGAERKRAREYAKLMAGKPPKKLPVVANADTRKDVASVLVPREMMQSKWFKGQILEMSQGTKTIVFFSDWQGGDSSQCQLSFAGTKIETSDDLVAQLRESAEELAKMTMDWKDGGNWQTRAGSSSVAWKRAVEEQQQVDRTENEGKRARESEDRARRDALRALADAQAGGSQDGLGSSQPSSVRRPDDKRSGDWKWGPRGWEWTTGSSAWEAPPATPAGWRSAPPGTPAGLGGSSMAAPETPSFFGGKSSAGQGGAVPPPATPGWGAHASAAPETPGFMGGKN</sequence>
<feature type="compositionally biased region" description="Basic and acidic residues" evidence="1">
    <location>
        <begin position="207"/>
        <end position="216"/>
    </location>
</feature>